<feature type="transmembrane region" description="Helical" evidence="2">
    <location>
        <begin position="468"/>
        <end position="494"/>
    </location>
</feature>
<dbReference type="AlphaFoldDB" id="A0AAD9JWB0"/>
<feature type="region of interest" description="Disordered" evidence="1">
    <location>
        <begin position="501"/>
        <end position="529"/>
    </location>
</feature>
<dbReference type="Proteomes" id="UP001209878">
    <property type="component" value="Unassembled WGS sequence"/>
</dbReference>
<keyword evidence="4" id="KW-1185">Reference proteome</keyword>
<keyword evidence="2" id="KW-0472">Membrane</keyword>
<dbReference type="EMBL" id="JAODUO010001650">
    <property type="protein sequence ID" value="KAK2160411.1"/>
    <property type="molecule type" value="Genomic_DNA"/>
</dbReference>
<keyword evidence="2" id="KW-0812">Transmembrane</keyword>
<evidence type="ECO:0000256" key="1">
    <source>
        <dbReference type="SAM" id="MobiDB-lite"/>
    </source>
</evidence>
<dbReference type="PANTHER" id="PTHR16897">
    <property type="entry name" value="OS10G0105400 PROTEIN"/>
    <property type="match status" value="1"/>
</dbReference>
<sequence>MRYELSTGKTTALSVTHNCNSGTSSSNPETRIFDCNLQTTIVNTTLQHDDRLHFEAATSNGGYVLINNYESGGIDAAKYYFGQTTTHKAELVIDVVKPFHCSVESTCTDSMLDRGPPVTKSGSLTLRWAGWSDSLAGIRVHLDMKKQEPQTISACSFDLRNINHISRFLLRPTKERVVNAIITSRFDYCNALLYGVYAVVLTAVDNAGNYQAARRFLIFDNVNVVSIKSAEENNFVVNSAAENTSYTWLTSLQGTDNTGDQVGVSWRGHFANVFHNTHKFLSGSLPSSPAIDAGYEEMTGQPPDTVSREAIPNVNGIVKYEVSRAVDHDGGRSLNSPGSWGNVDDFKSEQIMLDIPRVDGDSVRVWVRATDVMDNTKTDSVLVHVDSSLPVIQDIRRGGTPSAEPVHPTYEVDAYDFQSGLKEINWQIRNSRYHEIVYDGGKMSARVHKYTTVHAAGVIGNTKASLPLAVIAGGSAAGAAVIASVTVVVICCVIMKSRTRETHGAARTTDSHDEVTMNELNNESDADTPRYASLEVNNSVYNKQVDDGEAS</sequence>
<proteinExistence type="predicted"/>
<name>A0AAD9JWB0_RIDPI</name>
<gene>
    <name evidence="3" type="ORF">NP493_1650g00005</name>
</gene>
<accession>A0AAD9JWB0</accession>
<dbReference type="PANTHER" id="PTHR16897:SF2">
    <property type="entry name" value="OS03G0226600 PROTEIN"/>
    <property type="match status" value="1"/>
</dbReference>
<organism evidence="3 4">
    <name type="scientific">Ridgeia piscesae</name>
    <name type="common">Tubeworm</name>
    <dbReference type="NCBI Taxonomy" id="27915"/>
    <lineage>
        <taxon>Eukaryota</taxon>
        <taxon>Metazoa</taxon>
        <taxon>Spiralia</taxon>
        <taxon>Lophotrochozoa</taxon>
        <taxon>Annelida</taxon>
        <taxon>Polychaeta</taxon>
        <taxon>Sedentaria</taxon>
        <taxon>Canalipalpata</taxon>
        <taxon>Sabellida</taxon>
        <taxon>Siboglinidae</taxon>
        <taxon>Ridgeia</taxon>
    </lineage>
</organism>
<comment type="caution">
    <text evidence="3">The sequence shown here is derived from an EMBL/GenBank/DDBJ whole genome shotgun (WGS) entry which is preliminary data.</text>
</comment>
<feature type="compositionally biased region" description="Basic and acidic residues" evidence="1">
    <location>
        <begin position="501"/>
        <end position="515"/>
    </location>
</feature>
<evidence type="ECO:0000313" key="4">
    <source>
        <dbReference type="Proteomes" id="UP001209878"/>
    </source>
</evidence>
<reference evidence="3" key="1">
    <citation type="journal article" date="2023" name="Mol. Biol. Evol.">
        <title>Third-Generation Sequencing Reveals the Adaptive Role of the Epigenome in Three Deep-Sea Polychaetes.</title>
        <authorList>
            <person name="Perez M."/>
            <person name="Aroh O."/>
            <person name="Sun Y."/>
            <person name="Lan Y."/>
            <person name="Juniper S.K."/>
            <person name="Young C.R."/>
            <person name="Angers B."/>
            <person name="Qian P.Y."/>
        </authorList>
    </citation>
    <scope>NUCLEOTIDE SEQUENCE</scope>
    <source>
        <strain evidence="3">R07B-5</strain>
    </source>
</reference>
<keyword evidence="2" id="KW-1133">Transmembrane helix</keyword>
<evidence type="ECO:0000313" key="3">
    <source>
        <dbReference type="EMBL" id="KAK2160411.1"/>
    </source>
</evidence>
<protein>
    <submittedName>
        <fullName evidence="3">Uncharacterized protein</fullName>
    </submittedName>
</protein>
<evidence type="ECO:0000256" key="2">
    <source>
        <dbReference type="SAM" id="Phobius"/>
    </source>
</evidence>